<keyword evidence="1" id="KW-1133">Transmembrane helix</keyword>
<keyword evidence="2" id="KW-0732">Signal</keyword>
<keyword evidence="1" id="KW-0812">Transmembrane</keyword>
<organism evidence="3 4">
    <name type="scientific">Ditylenchus destructor</name>
    <dbReference type="NCBI Taxonomy" id="166010"/>
    <lineage>
        <taxon>Eukaryota</taxon>
        <taxon>Metazoa</taxon>
        <taxon>Ecdysozoa</taxon>
        <taxon>Nematoda</taxon>
        <taxon>Chromadorea</taxon>
        <taxon>Rhabditida</taxon>
        <taxon>Tylenchina</taxon>
        <taxon>Tylenchomorpha</taxon>
        <taxon>Sphaerularioidea</taxon>
        <taxon>Anguinidae</taxon>
        <taxon>Anguininae</taxon>
        <taxon>Ditylenchus</taxon>
    </lineage>
</organism>
<accession>A0AAD4MWR0</accession>
<dbReference type="EMBL" id="JAKKPZ010000052">
    <property type="protein sequence ID" value="KAI1705905.1"/>
    <property type="molecule type" value="Genomic_DNA"/>
</dbReference>
<proteinExistence type="predicted"/>
<feature type="transmembrane region" description="Helical" evidence="1">
    <location>
        <begin position="147"/>
        <end position="174"/>
    </location>
</feature>
<name>A0AAD4MWR0_9BILA</name>
<dbReference type="Proteomes" id="UP001201812">
    <property type="component" value="Unassembled WGS sequence"/>
</dbReference>
<protein>
    <recommendedName>
        <fullName evidence="5">Glycine zipper 2TM domain-containing protein</fullName>
    </recommendedName>
</protein>
<keyword evidence="4" id="KW-1185">Reference proteome</keyword>
<feature type="transmembrane region" description="Helical" evidence="1">
    <location>
        <begin position="186"/>
        <end position="204"/>
    </location>
</feature>
<gene>
    <name evidence="3" type="ORF">DdX_13344</name>
</gene>
<sequence length="211" mass="22233">MLPRKPFVVLLLILLSYSEHLKASTSSRTSIQGDDLRSIYESICGINGCPGIIERIIDFSARVLGDPWTRTLGKYASLPVFAILDTYRIGSVLFDDLKEGQGYENTWNVFSQTAGGWFGGIAASTIGAIIGTAIGGRIGSLIQGQPFVGAVIGGILGYAFGLFTTVGTIIGTVVGGQIGTEYRGNPLMGAAIGGLSGYVIGLALDDCWKLF</sequence>
<evidence type="ECO:0000313" key="3">
    <source>
        <dbReference type="EMBL" id="KAI1705905.1"/>
    </source>
</evidence>
<feature type="chain" id="PRO_5042240578" description="Glycine zipper 2TM domain-containing protein" evidence="2">
    <location>
        <begin position="24"/>
        <end position="211"/>
    </location>
</feature>
<evidence type="ECO:0000313" key="4">
    <source>
        <dbReference type="Proteomes" id="UP001201812"/>
    </source>
</evidence>
<reference evidence="3" key="1">
    <citation type="submission" date="2022-01" db="EMBL/GenBank/DDBJ databases">
        <title>Genome Sequence Resource for Two Populations of Ditylenchus destructor, the Migratory Endoparasitic Phytonematode.</title>
        <authorList>
            <person name="Zhang H."/>
            <person name="Lin R."/>
            <person name="Xie B."/>
        </authorList>
    </citation>
    <scope>NUCLEOTIDE SEQUENCE</scope>
    <source>
        <strain evidence="3">BazhouSP</strain>
    </source>
</reference>
<evidence type="ECO:0000256" key="1">
    <source>
        <dbReference type="SAM" id="Phobius"/>
    </source>
</evidence>
<evidence type="ECO:0000256" key="2">
    <source>
        <dbReference type="SAM" id="SignalP"/>
    </source>
</evidence>
<feature type="transmembrane region" description="Helical" evidence="1">
    <location>
        <begin position="114"/>
        <end position="135"/>
    </location>
</feature>
<dbReference type="AlphaFoldDB" id="A0AAD4MWR0"/>
<keyword evidence="1" id="KW-0472">Membrane</keyword>
<feature type="signal peptide" evidence="2">
    <location>
        <begin position="1"/>
        <end position="23"/>
    </location>
</feature>
<comment type="caution">
    <text evidence="3">The sequence shown here is derived from an EMBL/GenBank/DDBJ whole genome shotgun (WGS) entry which is preliminary data.</text>
</comment>
<evidence type="ECO:0008006" key="5">
    <source>
        <dbReference type="Google" id="ProtNLM"/>
    </source>
</evidence>